<comment type="caution">
    <text evidence="1">The sequence shown here is derived from an EMBL/GenBank/DDBJ whole genome shotgun (WGS) entry which is preliminary data.</text>
</comment>
<sequence length="117" mass="13307">MRTISIRLTKIIDTNPHIQSPVVESPVIESPSLAKPLQQTYQVAPCERIEKTHSSNTNMSTNNIHHTDEDHIPLQHEMNNTPLNILRTLRLRYNGVSMRLYNVKEKGKSSLLAIQGI</sequence>
<protein>
    <submittedName>
        <fullName evidence="1">Uncharacterized protein</fullName>
    </submittedName>
</protein>
<accession>A0AAV3Q2M7</accession>
<gene>
    <name evidence="1" type="ORF">LIER_14980</name>
</gene>
<evidence type="ECO:0000313" key="2">
    <source>
        <dbReference type="Proteomes" id="UP001454036"/>
    </source>
</evidence>
<organism evidence="1 2">
    <name type="scientific">Lithospermum erythrorhizon</name>
    <name type="common">Purple gromwell</name>
    <name type="synonym">Lithospermum officinale var. erythrorhizon</name>
    <dbReference type="NCBI Taxonomy" id="34254"/>
    <lineage>
        <taxon>Eukaryota</taxon>
        <taxon>Viridiplantae</taxon>
        <taxon>Streptophyta</taxon>
        <taxon>Embryophyta</taxon>
        <taxon>Tracheophyta</taxon>
        <taxon>Spermatophyta</taxon>
        <taxon>Magnoliopsida</taxon>
        <taxon>eudicotyledons</taxon>
        <taxon>Gunneridae</taxon>
        <taxon>Pentapetalae</taxon>
        <taxon>asterids</taxon>
        <taxon>lamiids</taxon>
        <taxon>Boraginales</taxon>
        <taxon>Boraginaceae</taxon>
        <taxon>Boraginoideae</taxon>
        <taxon>Lithospermeae</taxon>
        <taxon>Lithospermum</taxon>
    </lineage>
</organism>
<dbReference type="AlphaFoldDB" id="A0AAV3Q2M7"/>
<dbReference type="Proteomes" id="UP001454036">
    <property type="component" value="Unassembled WGS sequence"/>
</dbReference>
<evidence type="ECO:0000313" key="1">
    <source>
        <dbReference type="EMBL" id="GAA0157793.1"/>
    </source>
</evidence>
<proteinExistence type="predicted"/>
<name>A0AAV3Q2M7_LITER</name>
<reference evidence="1 2" key="1">
    <citation type="submission" date="2024-01" db="EMBL/GenBank/DDBJ databases">
        <title>The complete chloroplast genome sequence of Lithospermum erythrorhizon: insights into the phylogenetic relationship among Boraginaceae species and the maternal lineages of purple gromwells.</title>
        <authorList>
            <person name="Okada T."/>
            <person name="Watanabe K."/>
        </authorList>
    </citation>
    <scope>NUCLEOTIDE SEQUENCE [LARGE SCALE GENOMIC DNA]</scope>
</reference>
<dbReference type="EMBL" id="BAABME010003186">
    <property type="protein sequence ID" value="GAA0157793.1"/>
    <property type="molecule type" value="Genomic_DNA"/>
</dbReference>
<keyword evidence="2" id="KW-1185">Reference proteome</keyword>